<protein>
    <submittedName>
        <fullName evidence="2">DUF4145 domain-containing protein</fullName>
    </submittedName>
</protein>
<dbReference type="Proteomes" id="UP000431744">
    <property type="component" value="Unassembled WGS sequence"/>
</dbReference>
<sequence length="230" mass="24651">MLDGTCAYCANRVHFTAHFGRVVEAPDQPDNDMGQQLLRVELATTCDNCGRMNCVLGDARIQRGHYSAGSDIDGRAAKSIGGSMTNLSFAPPLLQPAVTEFLPGGVAGYLTEAHHASSIGAYRAVLLLVRSTIEATAKSKGVRSGSLFDKIDAMADQGMIRSGTKEMAHLLRVLGNDMAHGDIDEVPSQEDAEDALTVLRFVLDDVFVADARRADMYARRRPASVNPADA</sequence>
<name>A0A6H9WCJ4_9MICO</name>
<keyword evidence="3" id="KW-1185">Reference proteome</keyword>
<proteinExistence type="predicted"/>
<comment type="caution">
    <text evidence="2">The sequence shown here is derived from an EMBL/GenBank/DDBJ whole genome shotgun (WGS) entry which is preliminary data.</text>
</comment>
<dbReference type="OrthoDB" id="7059908at2"/>
<dbReference type="InterPro" id="IPR025285">
    <property type="entry name" value="DUF4145"/>
</dbReference>
<organism evidence="2 3">
    <name type="scientific">Pseudoclavibacter endophyticus</name>
    <dbReference type="NCBI Taxonomy" id="1778590"/>
    <lineage>
        <taxon>Bacteria</taxon>
        <taxon>Bacillati</taxon>
        <taxon>Actinomycetota</taxon>
        <taxon>Actinomycetes</taxon>
        <taxon>Micrococcales</taxon>
        <taxon>Microbacteriaceae</taxon>
        <taxon>Pseudoclavibacter</taxon>
    </lineage>
</organism>
<reference evidence="2 3" key="1">
    <citation type="submission" date="2019-09" db="EMBL/GenBank/DDBJ databases">
        <title>Phylogeny of genus Pseudoclavibacter and closely related genus.</title>
        <authorList>
            <person name="Li Y."/>
        </authorList>
    </citation>
    <scope>NUCLEOTIDE SEQUENCE [LARGE SCALE GENOMIC DNA]</scope>
    <source>
        <strain evidence="2 3">EGI 60007</strain>
    </source>
</reference>
<evidence type="ECO:0000313" key="3">
    <source>
        <dbReference type="Proteomes" id="UP000431744"/>
    </source>
</evidence>
<evidence type="ECO:0000313" key="2">
    <source>
        <dbReference type="EMBL" id="KAB1648413.1"/>
    </source>
</evidence>
<evidence type="ECO:0000259" key="1">
    <source>
        <dbReference type="Pfam" id="PF13643"/>
    </source>
</evidence>
<accession>A0A6H9WCJ4</accession>
<gene>
    <name evidence="2" type="ORF">F8O04_12065</name>
</gene>
<dbReference type="AlphaFoldDB" id="A0A6H9WCJ4"/>
<dbReference type="RefSeq" id="WP_158029608.1">
    <property type="nucleotide sequence ID" value="NZ_BMHG01000001.1"/>
</dbReference>
<dbReference type="EMBL" id="WBJY01000002">
    <property type="protein sequence ID" value="KAB1648413.1"/>
    <property type="molecule type" value="Genomic_DNA"/>
</dbReference>
<feature type="domain" description="DUF4145" evidence="1">
    <location>
        <begin position="112"/>
        <end position="199"/>
    </location>
</feature>
<dbReference type="Pfam" id="PF13643">
    <property type="entry name" value="DUF4145"/>
    <property type="match status" value="1"/>
</dbReference>